<organism evidence="2 3">
    <name type="scientific">Rickettsia amblyommatis (strain GAT-30V)</name>
    <name type="common">Rickettsia amblyommii</name>
    <dbReference type="NCBI Taxonomy" id="1105111"/>
    <lineage>
        <taxon>Bacteria</taxon>
        <taxon>Pseudomonadati</taxon>
        <taxon>Pseudomonadota</taxon>
        <taxon>Alphaproteobacteria</taxon>
        <taxon>Rickettsiales</taxon>
        <taxon>Rickettsiaceae</taxon>
        <taxon>Rickettsieae</taxon>
        <taxon>Rickettsia</taxon>
        <taxon>spotted fever group</taxon>
    </lineage>
</organism>
<accession>H8K3L9</accession>
<dbReference type="InterPro" id="IPR002110">
    <property type="entry name" value="Ankyrin_rpt"/>
</dbReference>
<dbReference type="KEGG" id="ram:MCE_00290"/>
<dbReference type="AlphaFoldDB" id="H8K3L9"/>
<dbReference type="STRING" id="1105111.MCE_00290"/>
<dbReference type="Gene3D" id="1.25.40.20">
    <property type="entry name" value="Ankyrin repeat-containing domain"/>
    <property type="match status" value="1"/>
</dbReference>
<evidence type="ECO:0000256" key="1">
    <source>
        <dbReference type="PROSITE-ProRule" id="PRU00023"/>
    </source>
</evidence>
<reference evidence="3" key="1">
    <citation type="submission" date="2012-02" db="EMBL/GenBank/DDBJ databases">
        <title>Complete genome sequence of Candidatus Rickettsia amblyommii strain GAT-30V.</title>
        <authorList>
            <person name="Johnson S.L."/>
            <person name="Munk A.C."/>
            <person name="Han S."/>
            <person name="Bruce D.C."/>
            <person name="Dasch G.A."/>
        </authorList>
    </citation>
    <scope>NUCLEOTIDE SEQUENCE [LARGE SCALE GENOMIC DNA]</scope>
    <source>
        <strain evidence="3">GAT-30V</strain>
    </source>
</reference>
<sequence length="118" mass="13639">MLTCLFLKKGVLCINLTKYDENDFKINLFNAIYNEDIKKIKELVNNNMTVSNEFAAIPLNEHDDIPLHIASILSKENIVKILLKTEANPDDVNCEDDFHKLAEECRNGKFSRNFHLKN</sequence>
<dbReference type="SUPFAM" id="SSF48403">
    <property type="entry name" value="Ankyrin repeat"/>
    <property type="match status" value="1"/>
</dbReference>
<dbReference type="PROSITE" id="PS50088">
    <property type="entry name" value="ANK_REPEAT"/>
    <property type="match status" value="1"/>
</dbReference>
<evidence type="ECO:0000313" key="2">
    <source>
        <dbReference type="EMBL" id="AFC69113.1"/>
    </source>
</evidence>
<dbReference type="InterPro" id="IPR036770">
    <property type="entry name" value="Ankyrin_rpt-contain_sf"/>
</dbReference>
<dbReference type="EMBL" id="CP003334">
    <property type="protein sequence ID" value="AFC69113.1"/>
    <property type="molecule type" value="Genomic_DNA"/>
</dbReference>
<reference evidence="2 3" key="2">
    <citation type="journal article" date="2016" name="Int. J. Syst. Evol. Microbiol.">
        <title>Rickettsia amblyommatis sp. nov., a spotted fever group Rickettsia associated with multiple species of Amblyomma ticks in North, Central and South America.</title>
        <authorList>
            <person name="Karpathy S.E."/>
            <person name="Slater K.S."/>
            <person name="Goldsmith C.S."/>
            <person name="Nicholson W.L."/>
            <person name="Paddock C.D."/>
        </authorList>
    </citation>
    <scope>NUCLEOTIDE SEQUENCE [LARGE SCALE GENOMIC DNA]</scope>
    <source>
        <strain evidence="2 3">GAT-30V</strain>
    </source>
</reference>
<evidence type="ECO:0000313" key="3">
    <source>
        <dbReference type="Proteomes" id="UP000008005"/>
    </source>
</evidence>
<dbReference type="HOGENOM" id="CLU_2119256_0_0_5"/>
<name>H8K3L9_RICAG</name>
<gene>
    <name evidence="2" type="ordered locus">MCE_00290</name>
</gene>
<keyword evidence="1" id="KW-0040">ANK repeat</keyword>
<dbReference type="Proteomes" id="UP000008005">
    <property type="component" value="Chromosome"/>
</dbReference>
<feature type="repeat" description="ANK" evidence="1">
    <location>
        <begin position="62"/>
        <end position="94"/>
    </location>
</feature>
<proteinExistence type="predicted"/>
<dbReference type="Pfam" id="PF00023">
    <property type="entry name" value="Ank"/>
    <property type="match status" value="1"/>
</dbReference>
<dbReference type="RefSeq" id="WP_014391655.1">
    <property type="nucleotide sequence ID" value="NC_017028.1"/>
</dbReference>
<protein>
    <submittedName>
        <fullName evidence="2">Uncharacterized protein</fullName>
    </submittedName>
</protein>